<organism evidence="1 2">
    <name type="scientific">Klebsiella pneumoniae</name>
    <dbReference type="NCBI Taxonomy" id="573"/>
    <lineage>
        <taxon>Bacteria</taxon>
        <taxon>Pseudomonadati</taxon>
        <taxon>Pseudomonadota</taxon>
        <taxon>Gammaproteobacteria</taxon>
        <taxon>Enterobacterales</taxon>
        <taxon>Enterobacteriaceae</taxon>
        <taxon>Klebsiella/Raoultella group</taxon>
        <taxon>Klebsiella</taxon>
        <taxon>Klebsiella pneumoniae complex</taxon>
    </lineage>
</organism>
<dbReference type="InterPro" id="IPR052922">
    <property type="entry name" value="Cytidylate_Kinase-2"/>
</dbReference>
<dbReference type="PANTHER" id="PTHR37816">
    <property type="entry name" value="YALI0E33011P"/>
    <property type="match status" value="1"/>
</dbReference>
<sequence>MNINVVGTSGSGKSTLARRLAHRLELPWIELDRLYWRPNWQGAPDEAFFAAIAAATATPGWVLDGNYNRSRSVKWRAVDLVIWVDYGFWRTLRQAVWRAASRAWRHQELWPGTGNCESFRRSFCSRESIILWTLKTWRQHRRRYLADMQIRNIVIFASSGCAIRGRPRRCSASWKRSVQPGISNFQQYTCELIVSQ</sequence>
<dbReference type="InterPro" id="IPR027417">
    <property type="entry name" value="P-loop_NTPase"/>
</dbReference>
<dbReference type="PANTHER" id="PTHR37816:SF1">
    <property type="entry name" value="TOXIN"/>
    <property type="match status" value="1"/>
</dbReference>
<dbReference type="AlphaFoldDB" id="A0A377W0U6"/>
<gene>
    <name evidence="1" type="ORF">NCTC9637_03365</name>
</gene>
<dbReference type="EMBL" id="UGLB01000003">
    <property type="protein sequence ID" value="STT48420.1"/>
    <property type="molecule type" value="Genomic_DNA"/>
</dbReference>
<protein>
    <submittedName>
        <fullName evidence="1">DNA topology modulation protein</fullName>
    </submittedName>
</protein>
<accession>A0A377W0U6</accession>
<dbReference type="SUPFAM" id="SSF52540">
    <property type="entry name" value="P-loop containing nucleoside triphosphate hydrolases"/>
    <property type="match status" value="1"/>
</dbReference>
<dbReference type="Proteomes" id="UP000255099">
    <property type="component" value="Unassembled WGS sequence"/>
</dbReference>
<name>A0A377W0U6_KLEPN</name>
<dbReference type="Gene3D" id="3.40.50.300">
    <property type="entry name" value="P-loop containing nucleotide triphosphate hydrolases"/>
    <property type="match status" value="1"/>
</dbReference>
<evidence type="ECO:0000313" key="2">
    <source>
        <dbReference type="Proteomes" id="UP000255099"/>
    </source>
</evidence>
<evidence type="ECO:0000313" key="1">
    <source>
        <dbReference type="EMBL" id="STT48420.1"/>
    </source>
</evidence>
<proteinExistence type="predicted"/>
<reference evidence="1 2" key="1">
    <citation type="submission" date="2018-06" db="EMBL/GenBank/DDBJ databases">
        <authorList>
            <consortium name="Pathogen Informatics"/>
            <person name="Doyle S."/>
        </authorList>
    </citation>
    <scope>NUCLEOTIDE SEQUENCE [LARGE SCALE GENOMIC DNA]</scope>
    <source>
        <strain evidence="1 2">NCTC9637</strain>
    </source>
</reference>